<organism evidence="9 10">
    <name type="scientific">Catalinimonas alkaloidigena</name>
    <dbReference type="NCBI Taxonomy" id="1075417"/>
    <lineage>
        <taxon>Bacteria</taxon>
        <taxon>Pseudomonadati</taxon>
        <taxon>Bacteroidota</taxon>
        <taxon>Cytophagia</taxon>
        <taxon>Cytophagales</taxon>
        <taxon>Catalimonadaceae</taxon>
        <taxon>Catalinimonas</taxon>
    </lineage>
</organism>
<reference evidence="9 10" key="1">
    <citation type="submission" date="2016-10" db="EMBL/GenBank/DDBJ databases">
        <authorList>
            <person name="de Groot N.N."/>
        </authorList>
    </citation>
    <scope>NUCLEOTIDE SEQUENCE [LARGE SCALE GENOMIC DNA]</scope>
    <source>
        <strain evidence="9 10">DSM 25186</strain>
    </source>
</reference>
<keyword evidence="2" id="KW-1003">Cell membrane</keyword>
<keyword evidence="3 6" id="KW-0812">Transmembrane</keyword>
<keyword evidence="4 6" id="KW-1133">Transmembrane helix</keyword>
<dbReference type="InterPro" id="IPR025857">
    <property type="entry name" value="MacB_PCD"/>
</dbReference>
<feature type="transmembrane region" description="Helical" evidence="6">
    <location>
        <begin position="687"/>
        <end position="712"/>
    </location>
</feature>
<feature type="transmembrane region" description="Helical" evidence="6">
    <location>
        <begin position="391"/>
        <end position="416"/>
    </location>
</feature>
<feature type="transmembrane region" description="Helical" evidence="6">
    <location>
        <begin position="21"/>
        <end position="43"/>
    </location>
</feature>
<sequence length="810" mass="89690">MLRNYLKVAFRTLRKQPAISLIHLVGLTLGLTFALVLGVVVRYELSFDQFHSQADRIYRVVRVSAAETEFRTGVSFPVPDALRADVPSLEAVTAMLDLGGAQIGVYGPNGTIAERFQERGCAVVDSTFFEIFDFQETGLRWRAGNPATALAEPFAVVLTETLAQKYFPDQDALGKSLRIDNQYDLQVTGVVSDFPANTDLPFTVLISHATLDQVLRDQKNDWYGVSDAYMCFVRLREGTPPTRANAQIKAAHARNVPADLAESRIYRLQPLSELHTDPRFGNYNFRTVPPQTLWTLALVGAFILLMACINFINLSTARAVMRAREVGLRKALGGARAQLVGQFMLETFLLVLPAALLSLLATQLVLAQAVALTHVEQPQALWTEPWLWRTGAGLVAGVTLLAGFYPSLVLSGFSPIRALKKQVAATHRSNGLLRRSLVTLQFFIALVFVMGTLAVVQQMRYFRNFNMGFNQESVLLIKLPRRSPELLNTLRNQWSSLAQVQDVTFSMASPAGVGWESQATDIRRAEAPPTESLVFQVNFVDDRYLPFYEIPLVAGRNFRPTDSTDSLHRIILNETLTKALGFSSPADALGQELIQGADRFTIIGVIQDYHTQSLHQQVGSLGLMFNVNLQAASLRLAPGGTYETLQATLAQAKAAWQEAFPEYVFDYSFLDKNIASYYREETRLSTLFNIFTGVAIFIACLGLLGLASYTALQRTKEIGIRKVLGASVAGILVLLSKDYLRLLLIAFVVAVPVANYFITEWLQSYPYQIPLSIWLFAVPGIGVLLMALLTIGAQSMRAAQTNPVDSLRQE</sequence>
<evidence type="ECO:0000313" key="9">
    <source>
        <dbReference type="EMBL" id="SDJ84651.1"/>
    </source>
</evidence>
<gene>
    <name evidence="9" type="ORF">SAMN05421823_101245</name>
</gene>
<evidence type="ECO:0000256" key="2">
    <source>
        <dbReference type="ARBA" id="ARBA00022475"/>
    </source>
</evidence>
<dbReference type="InterPro" id="IPR050250">
    <property type="entry name" value="Macrolide_Exporter_MacB"/>
</dbReference>
<dbReference type="AlphaFoldDB" id="A0A1G8X2G8"/>
<dbReference type="GO" id="GO:0005886">
    <property type="term" value="C:plasma membrane"/>
    <property type="evidence" value="ECO:0007669"/>
    <property type="project" value="UniProtKB-SubCell"/>
</dbReference>
<feature type="transmembrane region" description="Helical" evidence="6">
    <location>
        <begin position="437"/>
        <end position="456"/>
    </location>
</feature>
<dbReference type="Proteomes" id="UP000198510">
    <property type="component" value="Unassembled WGS sequence"/>
</dbReference>
<dbReference type="OrthoDB" id="972861at2"/>
<dbReference type="GO" id="GO:0022857">
    <property type="term" value="F:transmembrane transporter activity"/>
    <property type="evidence" value="ECO:0007669"/>
    <property type="project" value="TreeGrafter"/>
</dbReference>
<feature type="domain" description="MacB-like periplasmic core" evidence="8">
    <location>
        <begin position="444"/>
        <end position="620"/>
    </location>
</feature>
<evidence type="ECO:0000256" key="6">
    <source>
        <dbReference type="SAM" id="Phobius"/>
    </source>
</evidence>
<dbReference type="InterPro" id="IPR003838">
    <property type="entry name" value="ABC3_permease_C"/>
</dbReference>
<evidence type="ECO:0000259" key="8">
    <source>
        <dbReference type="Pfam" id="PF12704"/>
    </source>
</evidence>
<evidence type="ECO:0000256" key="4">
    <source>
        <dbReference type="ARBA" id="ARBA00022989"/>
    </source>
</evidence>
<feature type="domain" description="ABC3 transporter permease C-terminal" evidence="7">
    <location>
        <begin position="298"/>
        <end position="414"/>
    </location>
</feature>
<proteinExistence type="predicted"/>
<evidence type="ECO:0000256" key="1">
    <source>
        <dbReference type="ARBA" id="ARBA00004651"/>
    </source>
</evidence>
<feature type="transmembrane region" description="Helical" evidence="6">
    <location>
        <begin position="348"/>
        <end position="371"/>
    </location>
</feature>
<dbReference type="STRING" id="1075417.SAMN05421823_101245"/>
<evidence type="ECO:0000313" key="10">
    <source>
        <dbReference type="Proteomes" id="UP000198510"/>
    </source>
</evidence>
<name>A0A1G8X2G8_9BACT</name>
<dbReference type="Pfam" id="PF12704">
    <property type="entry name" value="MacB_PCD"/>
    <property type="match status" value="2"/>
</dbReference>
<dbReference type="Pfam" id="PF02687">
    <property type="entry name" value="FtsX"/>
    <property type="match status" value="2"/>
</dbReference>
<evidence type="ECO:0000256" key="5">
    <source>
        <dbReference type="ARBA" id="ARBA00023136"/>
    </source>
</evidence>
<feature type="domain" description="MacB-like periplasmic core" evidence="8">
    <location>
        <begin position="20"/>
        <end position="250"/>
    </location>
</feature>
<protein>
    <submittedName>
        <fullName evidence="9">Putative ABC transport system permease protein</fullName>
    </submittedName>
</protein>
<feature type="transmembrane region" description="Helical" evidence="6">
    <location>
        <begin position="771"/>
        <end position="791"/>
    </location>
</feature>
<feature type="domain" description="ABC3 transporter permease C-terminal" evidence="7">
    <location>
        <begin position="689"/>
        <end position="803"/>
    </location>
</feature>
<dbReference type="RefSeq" id="WP_089678094.1">
    <property type="nucleotide sequence ID" value="NZ_FNFO01000001.1"/>
</dbReference>
<keyword evidence="5 6" id="KW-0472">Membrane</keyword>
<dbReference type="PANTHER" id="PTHR30572">
    <property type="entry name" value="MEMBRANE COMPONENT OF TRANSPORTER-RELATED"/>
    <property type="match status" value="1"/>
</dbReference>
<feature type="transmembrane region" description="Helical" evidence="6">
    <location>
        <begin position="293"/>
        <end position="314"/>
    </location>
</feature>
<dbReference type="EMBL" id="FNFO01000001">
    <property type="protein sequence ID" value="SDJ84651.1"/>
    <property type="molecule type" value="Genomic_DNA"/>
</dbReference>
<evidence type="ECO:0000259" key="7">
    <source>
        <dbReference type="Pfam" id="PF02687"/>
    </source>
</evidence>
<keyword evidence="10" id="KW-1185">Reference proteome</keyword>
<dbReference type="PANTHER" id="PTHR30572:SF18">
    <property type="entry name" value="ABC-TYPE MACROLIDE FAMILY EXPORT SYSTEM PERMEASE COMPONENT 2"/>
    <property type="match status" value="1"/>
</dbReference>
<accession>A0A1G8X2G8</accession>
<comment type="subcellular location">
    <subcellularLocation>
        <location evidence="1">Cell membrane</location>
        <topology evidence="1">Multi-pass membrane protein</topology>
    </subcellularLocation>
</comment>
<evidence type="ECO:0000256" key="3">
    <source>
        <dbReference type="ARBA" id="ARBA00022692"/>
    </source>
</evidence>
<feature type="transmembrane region" description="Helical" evidence="6">
    <location>
        <begin position="739"/>
        <end position="759"/>
    </location>
</feature>